<comment type="caution">
    <text evidence="3">The sequence shown here is derived from an EMBL/GenBank/DDBJ whole genome shotgun (WGS) entry which is preliminary data.</text>
</comment>
<dbReference type="InterPro" id="IPR012464">
    <property type="entry name" value="DUF1676"/>
</dbReference>
<accession>A0ABQ8TZP3</accession>
<feature type="compositionally biased region" description="Basic and acidic residues" evidence="1">
    <location>
        <begin position="99"/>
        <end position="109"/>
    </location>
</feature>
<dbReference type="PANTHER" id="PTHR21879:SF7">
    <property type="entry name" value="OSIRIS 11"/>
    <property type="match status" value="1"/>
</dbReference>
<dbReference type="Proteomes" id="UP001148838">
    <property type="component" value="Unassembled WGS sequence"/>
</dbReference>
<protein>
    <submittedName>
        <fullName evidence="3">Uncharacterized protein</fullName>
    </submittedName>
</protein>
<feature type="region of interest" description="Disordered" evidence="1">
    <location>
        <begin position="99"/>
        <end position="120"/>
    </location>
</feature>
<dbReference type="EMBL" id="JAJSOF020000001">
    <property type="protein sequence ID" value="KAJ4450979.1"/>
    <property type="molecule type" value="Genomic_DNA"/>
</dbReference>
<name>A0ABQ8TZP3_PERAM</name>
<gene>
    <name evidence="3" type="ORF">ANN_02414</name>
</gene>
<dbReference type="PANTHER" id="PTHR21879">
    <property type="entry name" value="FI03362P-RELATED-RELATED"/>
    <property type="match status" value="1"/>
</dbReference>
<evidence type="ECO:0000313" key="3">
    <source>
        <dbReference type="EMBL" id="KAJ4450979.1"/>
    </source>
</evidence>
<evidence type="ECO:0000313" key="4">
    <source>
        <dbReference type="Proteomes" id="UP001148838"/>
    </source>
</evidence>
<organism evidence="3 4">
    <name type="scientific">Periplaneta americana</name>
    <name type="common">American cockroach</name>
    <name type="synonym">Blatta americana</name>
    <dbReference type="NCBI Taxonomy" id="6978"/>
    <lineage>
        <taxon>Eukaryota</taxon>
        <taxon>Metazoa</taxon>
        <taxon>Ecdysozoa</taxon>
        <taxon>Arthropoda</taxon>
        <taxon>Hexapoda</taxon>
        <taxon>Insecta</taxon>
        <taxon>Pterygota</taxon>
        <taxon>Neoptera</taxon>
        <taxon>Polyneoptera</taxon>
        <taxon>Dictyoptera</taxon>
        <taxon>Blattodea</taxon>
        <taxon>Blattoidea</taxon>
        <taxon>Blattidae</taxon>
        <taxon>Blattinae</taxon>
        <taxon>Periplaneta</taxon>
    </lineage>
</organism>
<feature type="chain" id="PRO_5046653516" evidence="2">
    <location>
        <begin position="23"/>
        <end position="308"/>
    </location>
</feature>
<sequence>MISRPSVVVAVLIVFAVQCLLCATSSLPASSTSAKAADSSEFGFASGIKVLYRTYQQCEQQEDLLSCLKLKALKFADRALKVKNIPIVDGMALVKKDDEEGSRQMKELSEDVNEESLPVDPEKRQEALDDFLLDRVSRFLKSHTIQFSVPKFISELDESFGENDTLEEGRGKLKKYGGALLMGLLMKGGMLAMAYKGIALLAGKALLVAKIALVLSAVIGLKKLVGSGGDEKVTYEIVKHPHVSHSHAYSHDSHFGGGGGGHYDSSGGGGDHYRRSIDSPMTPSFYPHLMAYRGQTKGANVTPATQSQ</sequence>
<keyword evidence="2" id="KW-0732">Signal</keyword>
<keyword evidence="4" id="KW-1185">Reference proteome</keyword>
<feature type="signal peptide" evidence="2">
    <location>
        <begin position="1"/>
        <end position="22"/>
    </location>
</feature>
<evidence type="ECO:0000256" key="2">
    <source>
        <dbReference type="SAM" id="SignalP"/>
    </source>
</evidence>
<proteinExistence type="predicted"/>
<dbReference type="Pfam" id="PF07898">
    <property type="entry name" value="DUF1676"/>
    <property type="match status" value="1"/>
</dbReference>
<reference evidence="3 4" key="1">
    <citation type="journal article" date="2022" name="Allergy">
        <title>Genome assembly and annotation of Periplaneta americana reveal a comprehensive cockroach allergen profile.</title>
        <authorList>
            <person name="Wang L."/>
            <person name="Xiong Q."/>
            <person name="Saelim N."/>
            <person name="Wang L."/>
            <person name="Nong W."/>
            <person name="Wan A.T."/>
            <person name="Shi M."/>
            <person name="Liu X."/>
            <person name="Cao Q."/>
            <person name="Hui J.H.L."/>
            <person name="Sookrung N."/>
            <person name="Leung T.F."/>
            <person name="Tungtrongchitr A."/>
            <person name="Tsui S.K.W."/>
        </authorList>
    </citation>
    <scope>NUCLEOTIDE SEQUENCE [LARGE SCALE GENOMIC DNA]</scope>
    <source>
        <strain evidence="3">PWHHKU_190912</strain>
    </source>
</reference>
<evidence type="ECO:0000256" key="1">
    <source>
        <dbReference type="SAM" id="MobiDB-lite"/>
    </source>
</evidence>